<protein>
    <submittedName>
        <fullName evidence="10">GspH/FimT family pseudopilin</fullName>
    </submittedName>
</protein>
<reference evidence="10 11" key="1">
    <citation type="submission" date="2021-06" db="EMBL/GenBank/DDBJ databases">
        <title>Bacterium isolated from marine sediment.</title>
        <authorList>
            <person name="Zhu K.-L."/>
            <person name="Du Z.-J."/>
            <person name="Liang Q.-Y."/>
        </authorList>
    </citation>
    <scope>NUCLEOTIDE SEQUENCE [LARGE SCALE GENOMIC DNA]</scope>
    <source>
        <strain evidence="10 11">A346</strain>
    </source>
</reference>
<evidence type="ECO:0000256" key="6">
    <source>
        <dbReference type="ARBA" id="ARBA00022989"/>
    </source>
</evidence>
<evidence type="ECO:0000256" key="2">
    <source>
        <dbReference type="ARBA" id="ARBA00022475"/>
    </source>
</evidence>
<dbReference type="PROSITE" id="PS00409">
    <property type="entry name" value="PROKAR_NTER_METHYL"/>
    <property type="match status" value="1"/>
</dbReference>
<dbReference type="EMBL" id="JAHQZT010000006">
    <property type="protein sequence ID" value="MBV0932997.1"/>
    <property type="molecule type" value="Genomic_DNA"/>
</dbReference>
<comment type="caution">
    <text evidence="10">The sequence shown here is derived from an EMBL/GenBank/DDBJ whole genome shotgun (WGS) entry which is preliminary data.</text>
</comment>
<evidence type="ECO:0000256" key="7">
    <source>
        <dbReference type="ARBA" id="ARBA00023136"/>
    </source>
</evidence>
<evidence type="ECO:0000256" key="5">
    <source>
        <dbReference type="ARBA" id="ARBA00022692"/>
    </source>
</evidence>
<dbReference type="InterPro" id="IPR012902">
    <property type="entry name" value="N_methyl_site"/>
</dbReference>
<evidence type="ECO:0000313" key="11">
    <source>
        <dbReference type="Proteomes" id="UP000755551"/>
    </source>
</evidence>
<dbReference type="Proteomes" id="UP000755551">
    <property type="component" value="Unassembled WGS sequence"/>
</dbReference>
<organism evidence="10 11">
    <name type="scientific">Marinobacterium weihaiense</name>
    <dbReference type="NCBI Taxonomy" id="2851016"/>
    <lineage>
        <taxon>Bacteria</taxon>
        <taxon>Pseudomonadati</taxon>
        <taxon>Pseudomonadota</taxon>
        <taxon>Gammaproteobacteria</taxon>
        <taxon>Oceanospirillales</taxon>
        <taxon>Oceanospirillaceae</taxon>
        <taxon>Marinobacterium</taxon>
    </lineage>
</organism>
<feature type="transmembrane region" description="Helical" evidence="8">
    <location>
        <begin position="12"/>
        <end position="33"/>
    </location>
</feature>
<proteinExistence type="predicted"/>
<dbReference type="InterPro" id="IPR022346">
    <property type="entry name" value="T2SS_GspH"/>
</dbReference>
<dbReference type="RefSeq" id="WP_217334459.1">
    <property type="nucleotide sequence ID" value="NZ_JAHQZT010000006.1"/>
</dbReference>
<evidence type="ECO:0000313" key="10">
    <source>
        <dbReference type="EMBL" id="MBV0932997.1"/>
    </source>
</evidence>
<keyword evidence="3" id="KW-0488">Methylation</keyword>
<sequence>MPELNTSTCHHRGFTLIELLMVLAILAIIASIAMPSFMSMLDRARIEAAVTDIETTVRYARSEAIQRNDTVSIKAGASYEDGWSVYASDDSELRRFDGLKAGVQCADCPLSIAFNGRGETPDSGCFTLVDGDITERRKLYLSGGFVDVDACQ</sequence>
<evidence type="ECO:0000256" key="4">
    <source>
        <dbReference type="ARBA" id="ARBA00022519"/>
    </source>
</evidence>
<comment type="subcellular location">
    <subcellularLocation>
        <location evidence="1">Cell inner membrane</location>
        <topology evidence="1">Single-pass membrane protein</topology>
    </subcellularLocation>
</comment>
<feature type="domain" description="General secretion pathway GspH" evidence="9">
    <location>
        <begin position="49"/>
        <end position="139"/>
    </location>
</feature>
<gene>
    <name evidence="10" type="ORF">KTN04_06560</name>
</gene>
<evidence type="ECO:0000256" key="8">
    <source>
        <dbReference type="SAM" id="Phobius"/>
    </source>
</evidence>
<evidence type="ECO:0000259" key="9">
    <source>
        <dbReference type="Pfam" id="PF12019"/>
    </source>
</evidence>
<evidence type="ECO:0000256" key="3">
    <source>
        <dbReference type="ARBA" id="ARBA00022481"/>
    </source>
</evidence>
<evidence type="ECO:0000256" key="1">
    <source>
        <dbReference type="ARBA" id="ARBA00004377"/>
    </source>
</evidence>
<dbReference type="NCBIfam" id="TIGR02532">
    <property type="entry name" value="IV_pilin_GFxxxE"/>
    <property type="match status" value="1"/>
</dbReference>
<keyword evidence="2" id="KW-1003">Cell membrane</keyword>
<name>A0ABS6M9N5_9GAMM</name>
<dbReference type="Pfam" id="PF12019">
    <property type="entry name" value="GspH"/>
    <property type="match status" value="1"/>
</dbReference>
<accession>A0ABS6M9N5</accession>
<keyword evidence="6 8" id="KW-1133">Transmembrane helix</keyword>
<dbReference type="Pfam" id="PF07963">
    <property type="entry name" value="N_methyl"/>
    <property type="match status" value="1"/>
</dbReference>
<keyword evidence="7 8" id="KW-0472">Membrane</keyword>
<keyword evidence="11" id="KW-1185">Reference proteome</keyword>
<keyword evidence="4" id="KW-0997">Cell inner membrane</keyword>
<keyword evidence="5 8" id="KW-0812">Transmembrane</keyword>